<evidence type="ECO:0000256" key="1">
    <source>
        <dbReference type="SAM" id="Coils"/>
    </source>
</evidence>
<evidence type="ECO:0000313" key="4">
    <source>
        <dbReference type="Proteomes" id="UP000317881"/>
    </source>
</evidence>
<feature type="compositionally biased region" description="Basic and acidic residues" evidence="2">
    <location>
        <begin position="283"/>
        <end position="292"/>
    </location>
</feature>
<protein>
    <submittedName>
        <fullName evidence="3">Uncharacterized protein</fullName>
    </submittedName>
</protein>
<dbReference type="EMBL" id="BJND01000156">
    <property type="protein sequence ID" value="GEC10753.1"/>
    <property type="molecule type" value="Genomic_DNA"/>
</dbReference>
<keyword evidence="4" id="KW-1185">Reference proteome</keyword>
<accession>A0A4Y3VVR1</accession>
<dbReference type="InterPro" id="IPR025968">
    <property type="entry name" value="YwqJ_deaminase"/>
</dbReference>
<name>A0A4Y3VVR1_9ACTN</name>
<reference evidence="3 4" key="1">
    <citation type="submission" date="2019-06" db="EMBL/GenBank/DDBJ databases">
        <title>Whole genome shotgun sequence of Streptomyces spinoverrucosus NBRC 14228.</title>
        <authorList>
            <person name="Hosoyama A."/>
            <person name="Uohara A."/>
            <person name="Ohji S."/>
            <person name="Ichikawa N."/>
        </authorList>
    </citation>
    <scope>NUCLEOTIDE SEQUENCE [LARGE SCALE GENOMIC DNA]</scope>
    <source>
        <strain evidence="3 4">NBRC 14228</strain>
    </source>
</reference>
<gene>
    <name evidence="3" type="ORF">SSP24_84080</name>
</gene>
<comment type="caution">
    <text evidence="3">The sequence shown here is derived from an EMBL/GenBank/DDBJ whole genome shotgun (WGS) entry which is preliminary data.</text>
</comment>
<feature type="coiled-coil region" evidence="1">
    <location>
        <begin position="11"/>
        <end position="44"/>
    </location>
</feature>
<feature type="region of interest" description="Disordered" evidence="2">
    <location>
        <begin position="273"/>
        <end position="315"/>
    </location>
</feature>
<dbReference type="Proteomes" id="UP000317881">
    <property type="component" value="Unassembled WGS sequence"/>
</dbReference>
<proteinExistence type="predicted"/>
<dbReference type="Pfam" id="PF14431">
    <property type="entry name" value="YwqJ-deaminase"/>
    <property type="match status" value="1"/>
</dbReference>
<keyword evidence="1" id="KW-0175">Coiled coil</keyword>
<evidence type="ECO:0000256" key="2">
    <source>
        <dbReference type="SAM" id="MobiDB-lite"/>
    </source>
</evidence>
<dbReference type="AlphaFoldDB" id="A0A4Y3VVR1"/>
<sequence>MESLRKVWIGKVEKLEKLDRAMQKKNDERNRKAYQNQLESMTNVAKSGSFKGLTFEGNSVTEVRELVHGRLQSLEREFNKAFSEFYDCLGQPDRVSDVKRVRERLLNLSRVLAQDLDSMQRNIQGNVPKMSTSLFSGGKLYGGTSGGEKAKVENLHPLLQYLLAKVPESHKGKGHGGCAEIRVLSKYIHAWQRQNEKLLERKGISSDSYDALVKELRRHFERGGAITSAHFLGEDSIYGVAACETCRSVQEHLGVSWLPGEKDEEDRVTWYNQSSGKLVAARAGRDSPETPRRSTPHQRPMSAAADPAEGNPNGN</sequence>
<evidence type="ECO:0000313" key="3">
    <source>
        <dbReference type="EMBL" id="GEC10753.1"/>
    </source>
</evidence>
<organism evidence="3 4">
    <name type="scientific">Streptomyces spinoverrucosus</name>
    <dbReference type="NCBI Taxonomy" id="284043"/>
    <lineage>
        <taxon>Bacteria</taxon>
        <taxon>Bacillati</taxon>
        <taxon>Actinomycetota</taxon>
        <taxon>Actinomycetes</taxon>
        <taxon>Kitasatosporales</taxon>
        <taxon>Streptomycetaceae</taxon>
        <taxon>Streptomyces</taxon>
    </lineage>
</organism>